<dbReference type="SMART" id="SM01058">
    <property type="entry name" value="CarD_TRCF"/>
    <property type="match status" value="1"/>
</dbReference>
<dbReference type="SMART" id="SM00982">
    <property type="entry name" value="TRCF"/>
    <property type="match status" value="1"/>
</dbReference>
<gene>
    <name evidence="13 17" type="primary">mfd</name>
    <name evidence="17" type="ordered locus">RSPO_c01726</name>
</gene>
<comment type="similarity">
    <text evidence="10 13">In the N-terminal section; belongs to the UvrB family.</text>
</comment>
<dbReference type="SMART" id="SM00487">
    <property type="entry name" value="DEXDc"/>
    <property type="match status" value="1"/>
</dbReference>
<dbReference type="EMBL" id="CP002819">
    <property type="protein sequence ID" value="AEG69026.1"/>
    <property type="molecule type" value="Genomic_DNA"/>
</dbReference>
<dbReference type="InterPro" id="IPR004576">
    <property type="entry name" value="Mfd"/>
</dbReference>
<dbReference type="PANTHER" id="PTHR47964">
    <property type="entry name" value="ATP-DEPENDENT DNA HELICASE HOMOLOG RECG, CHLOROPLASTIC"/>
    <property type="match status" value="1"/>
</dbReference>
<dbReference type="SUPFAM" id="SSF52540">
    <property type="entry name" value="P-loop containing nucleoside triphosphate hydrolases"/>
    <property type="match status" value="4"/>
</dbReference>
<keyword evidence="3 13" id="KW-0547">Nucleotide-binding</keyword>
<dbReference type="Gene3D" id="3.90.1150.50">
    <property type="entry name" value="Transcription-repair-coupling factor, D7 domain"/>
    <property type="match status" value="1"/>
</dbReference>
<dbReference type="PROSITE" id="PS51257">
    <property type="entry name" value="PROKAR_LIPOPROTEIN"/>
    <property type="match status" value="1"/>
</dbReference>
<dbReference type="HAMAP" id="MF_00969">
    <property type="entry name" value="TRCF"/>
    <property type="match status" value="1"/>
</dbReference>
<dbReference type="EC" id="3.6.4.-" evidence="13"/>
<comment type="subcellular location">
    <subcellularLocation>
        <location evidence="1 13">Cytoplasm</location>
    </subcellularLocation>
</comment>
<evidence type="ECO:0000256" key="6">
    <source>
        <dbReference type="ARBA" id="ARBA00022806"/>
    </source>
</evidence>
<dbReference type="InterPro" id="IPR011545">
    <property type="entry name" value="DEAD/DEAH_box_helicase_dom"/>
</dbReference>
<evidence type="ECO:0000256" key="9">
    <source>
        <dbReference type="ARBA" id="ARBA00023204"/>
    </source>
</evidence>
<dbReference type="PROSITE" id="PS51194">
    <property type="entry name" value="HELICASE_CTER"/>
    <property type="match status" value="1"/>
</dbReference>
<dbReference type="GO" id="GO:0003678">
    <property type="term" value="F:DNA helicase activity"/>
    <property type="evidence" value="ECO:0007669"/>
    <property type="project" value="TreeGrafter"/>
</dbReference>
<proteinExistence type="inferred from homology"/>
<evidence type="ECO:0000256" key="8">
    <source>
        <dbReference type="ARBA" id="ARBA00023125"/>
    </source>
</evidence>
<dbReference type="Pfam" id="PF00270">
    <property type="entry name" value="DEAD"/>
    <property type="match status" value="1"/>
</dbReference>
<keyword evidence="7 13" id="KW-0067">ATP-binding</keyword>
<dbReference type="SMART" id="SM00490">
    <property type="entry name" value="HELICc"/>
    <property type="match status" value="1"/>
</dbReference>
<dbReference type="InterPro" id="IPR037235">
    <property type="entry name" value="TRCF-like_C_D7"/>
</dbReference>
<dbReference type="CDD" id="cd17991">
    <property type="entry name" value="DEXHc_TRCF"/>
    <property type="match status" value="1"/>
</dbReference>
<evidence type="ECO:0000256" key="5">
    <source>
        <dbReference type="ARBA" id="ARBA00022801"/>
    </source>
</evidence>
<dbReference type="NCBIfam" id="TIGR00580">
    <property type="entry name" value="mfd"/>
    <property type="match status" value="1"/>
</dbReference>
<dbReference type="eggNOG" id="COG1197">
    <property type="taxonomic scope" value="Bacteria"/>
</dbReference>
<dbReference type="InterPro" id="IPR003711">
    <property type="entry name" value="CarD-like/TRCF_RID"/>
</dbReference>
<evidence type="ECO:0000313" key="18">
    <source>
        <dbReference type="Proteomes" id="UP000007953"/>
    </source>
</evidence>
<dbReference type="InterPro" id="IPR027417">
    <property type="entry name" value="P-loop_NTPase"/>
</dbReference>
<feature type="region of interest" description="Disordered" evidence="14">
    <location>
        <begin position="51"/>
        <end position="70"/>
    </location>
</feature>
<dbReference type="CDD" id="cd18810">
    <property type="entry name" value="SF2_C_TRCF"/>
    <property type="match status" value="1"/>
</dbReference>
<dbReference type="FunFam" id="3.40.50.300:FF:000546">
    <property type="entry name" value="Transcription-repair-coupling factor"/>
    <property type="match status" value="1"/>
</dbReference>
<dbReference type="GO" id="GO:0016787">
    <property type="term" value="F:hydrolase activity"/>
    <property type="evidence" value="ECO:0007669"/>
    <property type="project" value="UniProtKB-KW"/>
</dbReference>
<dbReference type="SUPFAM" id="SSF143517">
    <property type="entry name" value="TRCF domain-like"/>
    <property type="match status" value="1"/>
</dbReference>
<dbReference type="Gene3D" id="3.40.50.11140">
    <property type="match status" value="1"/>
</dbReference>
<evidence type="ECO:0000259" key="15">
    <source>
        <dbReference type="PROSITE" id="PS51192"/>
    </source>
</evidence>
<evidence type="ECO:0000256" key="13">
    <source>
        <dbReference type="HAMAP-Rule" id="MF_00969"/>
    </source>
</evidence>
<evidence type="ECO:0000259" key="16">
    <source>
        <dbReference type="PROSITE" id="PS51194"/>
    </source>
</evidence>
<dbReference type="HOGENOM" id="CLU_005122_0_2_4"/>
<sequence length="1406" mass="153990">MRRSARAPDRARCSRPSGNICGVCACHRPPRGTVSAMCCAASTRLSVSATGSARIPPTACPPSASTAPTSRAIKAGVSPGRAASCTSTQSYSCAPRPRSAARPLVTEAWRESPPQSTSTSLAASKPMPGKRTASAGAPGDVTTTTRSISALARKACTVCHNIGRPAIGWYCLGRSPPARVPVPADGISANRRRPGREETDMRKRWNGVGAAFAGEFPVGQHANGADFIIAASVTTPRPPALAGCRALPCRPVSPDPDVPMSDLSPPFTLSALPIVKPGQRFVFSGLQGSADALLLARYLEQHRATAPMLAVVCANAVDAQRLADELRWFAPQARVKLLPDWETLPYDNFSPHQDLISERLATLHDLQGGACDLLLVPASTALQRIAPPSFLAAYTFFFKKGERLDEAALKAQFTLAGYEHVSAVMRPGEYSVRGGLIDLFPMGSPMPYRLDLFGDEIETIRAFDPDTQRSLYPVNEVRLLPGREFPMDEAARTAFRGRWREVFEGDPTRAPIYKDIGNGVPSAGIEYYLPLFFEETATLFDYLPATAHLALVGDIEAAVRRFWADTTQRYNFMRHDRDRPLLAPPALYLDEEAFFVAAKPHARLVLRAEADDAPLSLPLPNVAVNRRAEDPLVNLEAFLMRGNCRVMICAESAGRRETLAQMLAASGLHPEGVADCADLMGGEARFVLGVAPLYQGFILGDERIAFITETELYAQAVRRSGRRKQEQATAVDAMVRDLAELKIGDPVVHSEHGIGRYQGLVSIDMGNGEEEFLHLDYDKGSKLYVPVHQLHVISRYSGADPDTAPLHQLGSGQWEKAKRRAAQQIRDTAAELLNLYARRALRQGFAFPLTPNDYEAFAESFGFDETPDQAAAITAVIADMTSGKPMDRLVCGDVGFGKTEVALRAAFVAVMGGKQVAMLAPTTLLAEQHYQTLADRFADWPVRIAEISRFKNKKEIDAAIEAINAGTIDIVIGTHKLLSPDVQFDRLGLVIIDEEHRFGVRQKEALKTLRAEVDVLTLTATPIPRTLGMALEGLRDFSVIATAPQKRLAIKTFVRREEDSVLREAILRELKRGGQVYFLHNEVETIENKRAKLEALVPEARVAVAHGQMHERELERVMRDFVAQRANILLCTTIIETGIDVPTANTILIHRADKFGLAQLHQLRGRVGRSHHQAYAYLLVHDAEGLTKQAQRRLEAIQQMEELGSGFYLAMHDLEIRGAGEVLGDKQSGEISEIGFQLYTDMLNQAVKSLKAGKEPDLMAPLAATTEINLGTPALLPNDYCGDVQERLSLYKRLANCESGETIDNIQEELIDRFGKLPPQAQSLIETHRLRIAAVPLGIRKIDTGPDAVTLQFVPNPPVDAIKIIDLVQKNRQIKLAGQDRLRIENIPTETAALAQAIRHTLRQLA</sequence>
<feature type="compositionally biased region" description="Polar residues" evidence="14">
    <location>
        <begin position="113"/>
        <end position="122"/>
    </location>
</feature>
<dbReference type="InterPro" id="IPR005118">
    <property type="entry name" value="TRCF_C"/>
</dbReference>
<accession>F6G0V8</accession>
<keyword evidence="2 13" id="KW-0963">Cytoplasm</keyword>
<evidence type="ECO:0000256" key="12">
    <source>
        <dbReference type="ARBA" id="ARBA00070128"/>
    </source>
</evidence>
<organism evidence="17 18">
    <name type="scientific">Ralstonia solanacearum (strain Po82)</name>
    <dbReference type="NCBI Taxonomy" id="1031711"/>
    <lineage>
        <taxon>Bacteria</taxon>
        <taxon>Pseudomonadati</taxon>
        <taxon>Pseudomonadota</taxon>
        <taxon>Betaproteobacteria</taxon>
        <taxon>Burkholderiales</taxon>
        <taxon>Burkholderiaceae</taxon>
        <taxon>Ralstonia</taxon>
        <taxon>Ralstonia solanacearum species complex</taxon>
    </lineage>
</organism>
<dbReference type="PATRIC" id="fig|1031711.3.peg.1680"/>
<feature type="domain" description="Helicase ATP-binding" evidence="15">
    <location>
        <begin position="879"/>
        <end position="1040"/>
    </location>
</feature>
<evidence type="ECO:0000256" key="4">
    <source>
        <dbReference type="ARBA" id="ARBA00022763"/>
    </source>
</evidence>
<dbReference type="PROSITE" id="PS51192">
    <property type="entry name" value="HELICASE_ATP_BIND_1"/>
    <property type="match status" value="1"/>
</dbReference>
<dbReference type="GO" id="GO:0003684">
    <property type="term" value="F:damaged DNA binding"/>
    <property type="evidence" value="ECO:0007669"/>
    <property type="project" value="InterPro"/>
</dbReference>
<dbReference type="Pfam" id="PF03461">
    <property type="entry name" value="TRCF"/>
    <property type="match status" value="1"/>
</dbReference>
<dbReference type="Gene3D" id="2.40.10.170">
    <property type="match status" value="1"/>
</dbReference>
<feature type="domain" description="Helicase C-terminal" evidence="16">
    <location>
        <begin position="1061"/>
        <end position="1215"/>
    </location>
</feature>
<dbReference type="Pfam" id="PF21132">
    <property type="entry name" value="MFD_D3"/>
    <property type="match status" value="1"/>
</dbReference>
<dbReference type="InterPro" id="IPR014001">
    <property type="entry name" value="Helicase_ATP-bd"/>
</dbReference>
<feature type="compositionally biased region" description="Low complexity" evidence="14">
    <location>
        <begin position="61"/>
        <end position="70"/>
    </location>
</feature>
<comment type="similarity">
    <text evidence="11 13">In the C-terminal section; belongs to the helicase family. RecG subfamily.</text>
</comment>
<dbReference type="PANTHER" id="PTHR47964:SF1">
    <property type="entry name" value="ATP-DEPENDENT DNA HELICASE HOMOLOG RECG, CHLOROPLASTIC"/>
    <property type="match status" value="1"/>
</dbReference>
<dbReference type="GO" id="GO:0000716">
    <property type="term" value="P:transcription-coupled nucleotide-excision repair, DNA damage recognition"/>
    <property type="evidence" value="ECO:0007669"/>
    <property type="project" value="UniProtKB-UniRule"/>
</dbReference>
<dbReference type="InterPro" id="IPR001650">
    <property type="entry name" value="Helicase_C-like"/>
</dbReference>
<evidence type="ECO:0000256" key="14">
    <source>
        <dbReference type="SAM" id="MobiDB-lite"/>
    </source>
</evidence>
<evidence type="ECO:0000256" key="1">
    <source>
        <dbReference type="ARBA" id="ARBA00004496"/>
    </source>
</evidence>
<dbReference type="Gene3D" id="3.30.2060.10">
    <property type="entry name" value="Penicillin-binding protein 1b domain"/>
    <property type="match status" value="1"/>
</dbReference>
<keyword evidence="6 17" id="KW-0347">Helicase</keyword>
<dbReference type="InterPro" id="IPR036101">
    <property type="entry name" value="CarD-like/TRCF_RID_sf"/>
</dbReference>
<evidence type="ECO:0000256" key="10">
    <source>
        <dbReference type="ARBA" id="ARBA00061104"/>
    </source>
</evidence>
<dbReference type="GO" id="GO:0006355">
    <property type="term" value="P:regulation of DNA-templated transcription"/>
    <property type="evidence" value="ECO:0007669"/>
    <property type="project" value="UniProtKB-UniRule"/>
</dbReference>
<dbReference type="GO" id="GO:0005737">
    <property type="term" value="C:cytoplasm"/>
    <property type="evidence" value="ECO:0007669"/>
    <property type="project" value="UniProtKB-SubCell"/>
</dbReference>
<protein>
    <recommendedName>
        <fullName evidence="12 13">Transcription-repair-coupling factor</fullName>
        <shortName evidence="13">TRCF</shortName>
        <ecNumber evidence="13">3.6.4.-</ecNumber>
    </recommendedName>
</protein>
<keyword evidence="4 13" id="KW-0227">DNA damage</keyword>
<dbReference type="KEGG" id="rsn:RSPO_c01726"/>
<evidence type="ECO:0000256" key="3">
    <source>
        <dbReference type="ARBA" id="ARBA00022741"/>
    </source>
</evidence>
<dbReference type="Pfam" id="PF17757">
    <property type="entry name" value="UvrB_inter"/>
    <property type="match status" value="1"/>
</dbReference>
<evidence type="ECO:0000256" key="11">
    <source>
        <dbReference type="ARBA" id="ARBA00061399"/>
    </source>
</evidence>
<dbReference type="FunFam" id="3.40.50.300:FF:000300">
    <property type="entry name" value="Transcription-repair-coupling factor"/>
    <property type="match status" value="1"/>
</dbReference>
<evidence type="ECO:0000313" key="17">
    <source>
        <dbReference type="EMBL" id="AEG69026.1"/>
    </source>
</evidence>
<dbReference type="Proteomes" id="UP000007953">
    <property type="component" value="Chromosome"/>
</dbReference>
<evidence type="ECO:0000256" key="7">
    <source>
        <dbReference type="ARBA" id="ARBA00022840"/>
    </source>
</evidence>
<keyword evidence="5 13" id="KW-0378">Hydrolase</keyword>
<dbReference type="Gene3D" id="3.40.50.300">
    <property type="entry name" value="P-loop containing nucleotide triphosphate hydrolases"/>
    <property type="match status" value="2"/>
</dbReference>
<reference evidence="17 18" key="1">
    <citation type="journal article" date="2011" name="J. Bacteriol.">
        <title>Complete genome sequence of the plant pathogen Ralstonia solanacearum strain Po82.</title>
        <authorList>
            <person name="Xu J."/>
            <person name="Zheng H.J."/>
            <person name="Liu L."/>
            <person name="Pan Z.C."/>
            <person name="Prior P."/>
            <person name="Tang B."/>
            <person name="Xu J.S."/>
            <person name="Zhang H."/>
            <person name="Tian Q."/>
            <person name="Zhang L.Q."/>
            <person name="Feng J."/>
        </authorList>
    </citation>
    <scope>NUCLEOTIDE SEQUENCE [LARGE SCALE GENOMIC DNA]</scope>
    <source>
        <strain evidence="17 18">Po82</strain>
    </source>
</reference>
<dbReference type="Pfam" id="PF00271">
    <property type="entry name" value="Helicase_C"/>
    <property type="match status" value="1"/>
</dbReference>
<keyword evidence="9 13" id="KW-0234">DNA repair</keyword>
<dbReference type="GO" id="GO:0005524">
    <property type="term" value="F:ATP binding"/>
    <property type="evidence" value="ECO:0007669"/>
    <property type="project" value="UniProtKB-UniRule"/>
</dbReference>
<dbReference type="InterPro" id="IPR041471">
    <property type="entry name" value="UvrB_inter"/>
</dbReference>
<keyword evidence="8 13" id="KW-0238">DNA-binding</keyword>
<evidence type="ECO:0000256" key="2">
    <source>
        <dbReference type="ARBA" id="ARBA00022490"/>
    </source>
</evidence>
<dbReference type="SUPFAM" id="SSF141259">
    <property type="entry name" value="CarD-like"/>
    <property type="match status" value="1"/>
</dbReference>
<dbReference type="InterPro" id="IPR048635">
    <property type="entry name" value="MFD_D3"/>
</dbReference>
<feature type="region of interest" description="Disordered" evidence="14">
    <location>
        <begin position="75"/>
        <end position="141"/>
    </location>
</feature>
<dbReference type="Gene3D" id="3.40.50.11180">
    <property type="match status" value="1"/>
</dbReference>
<dbReference type="Pfam" id="PF02559">
    <property type="entry name" value="CarD_TRCF_RID"/>
    <property type="match status" value="1"/>
</dbReference>
<name>F6G0V8_RALS8</name>
<dbReference type="InterPro" id="IPR047112">
    <property type="entry name" value="RecG/Mfd"/>
</dbReference>
<comment type="function">
    <text evidence="13">Couples transcription and DNA repair by recognizing RNA polymerase (RNAP) stalled at DNA lesions. Mediates ATP-dependent release of RNAP and its truncated transcript from the DNA, and recruitment of nucleotide excision repair machinery to the damaged site.</text>
</comment>